<protein>
    <submittedName>
        <fullName evidence="11">FtsQ-type POTRA domain-containing protein</fullName>
    </submittedName>
</protein>
<sequence>MARGAVVGGAGTGGSGAGGSAPDGASGEGGPAPGGAGGRKGGRGGTAPRSDPWKAAFIVLLIVALLAVVTWVLLGSRLLVVREVRVAGLERMDRAEVVRALAVPTGTPLARVDTEAAAGRAERLRLAERVEVERSWPAALTVRVTEREPRLAVRAGDGFRLVDHDGVRIEDTDTRPAAYPLAQVRGEVEGNPGVAAAASVAEALDGSLSGTKARVTAIDARDPDSITVELDGGASVEWGDAEDGARKARVLEVLVGEHPPAPDRVYDVSAADMAVVG</sequence>
<gene>
    <name evidence="11" type="ORF">O4J56_08835</name>
</gene>
<dbReference type="Pfam" id="PF03799">
    <property type="entry name" value="FtsQ_DivIB_C"/>
    <property type="match status" value="1"/>
</dbReference>
<evidence type="ECO:0000256" key="5">
    <source>
        <dbReference type="ARBA" id="ARBA00022989"/>
    </source>
</evidence>
<evidence type="ECO:0000256" key="6">
    <source>
        <dbReference type="ARBA" id="ARBA00023136"/>
    </source>
</evidence>
<organism evidence="11 12">
    <name type="scientific">Nocardiopsis endophytica</name>
    <dbReference type="NCBI Taxonomy" id="3018445"/>
    <lineage>
        <taxon>Bacteria</taxon>
        <taxon>Bacillati</taxon>
        <taxon>Actinomycetota</taxon>
        <taxon>Actinomycetes</taxon>
        <taxon>Streptosporangiales</taxon>
        <taxon>Nocardiopsidaceae</taxon>
        <taxon>Nocardiopsis</taxon>
    </lineage>
</organism>
<evidence type="ECO:0000256" key="4">
    <source>
        <dbReference type="ARBA" id="ARBA00022692"/>
    </source>
</evidence>
<dbReference type="PANTHER" id="PTHR37820">
    <property type="entry name" value="CELL DIVISION PROTEIN DIVIB"/>
    <property type="match status" value="1"/>
</dbReference>
<keyword evidence="5 9" id="KW-1133">Transmembrane helix</keyword>
<dbReference type="InterPro" id="IPR013685">
    <property type="entry name" value="POTRA_FtsQ_type"/>
</dbReference>
<dbReference type="PANTHER" id="PTHR37820:SF1">
    <property type="entry name" value="CELL DIVISION PROTEIN FTSQ"/>
    <property type="match status" value="1"/>
</dbReference>
<evidence type="ECO:0000256" key="1">
    <source>
        <dbReference type="ARBA" id="ARBA00004370"/>
    </source>
</evidence>
<keyword evidence="3" id="KW-0132">Cell division</keyword>
<keyword evidence="2" id="KW-1003">Cell membrane</keyword>
<dbReference type="EMBL" id="JAQFWQ010000018">
    <property type="protein sequence ID" value="MDA2810737.1"/>
    <property type="molecule type" value="Genomic_DNA"/>
</dbReference>
<dbReference type="InterPro" id="IPR034746">
    <property type="entry name" value="POTRA"/>
</dbReference>
<proteinExistence type="predicted"/>
<evidence type="ECO:0000313" key="12">
    <source>
        <dbReference type="Proteomes" id="UP001527866"/>
    </source>
</evidence>
<dbReference type="Pfam" id="PF08478">
    <property type="entry name" value="POTRA_1"/>
    <property type="match status" value="1"/>
</dbReference>
<reference evidence="11 12" key="1">
    <citation type="submission" date="2023-01" db="EMBL/GenBank/DDBJ databases">
        <title>Draft genome sequence of Nocardiopsis sp. RSe5-2 isolated from halophytes.</title>
        <authorList>
            <person name="Duangmal K."/>
            <person name="Chantavorakit T."/>
        </authorList>
    </citation>
    <scope>NUCLEOTIDE SEQUENCE [LARGE SCALE GENOMIC DNA]</scope>
    <source>
        <strain evidence="11 12">RSe5-2</strain>
    </source>
</reference>
<feature type="compositionally biased region" description="Gly residues" evidence="8">
    <location>
        <begin position="1"/>
        <end position="45"/>
    </location>
</feature>
<keyword evidence="7" id="KW-0131">Cell cycle</keyword>
<evidence type="ECO:0000256" key="8">
    <source>
        <dbReference type="SAM" id="MobiDB-lite"/>
    </source>
</evidence>
<dbReference type="Proteomes" id="UP001527866">
    <property type="component" value="Unassembled WGS sequence"/>
</dbReference>
<evidence type="ECO:0000256" key="9">
    <source>
        <dbReference type="SAM" id="Phobius"/>
    </source>
</evidence>
<dbReference type="InterPro" id="IPR050487">
    <property type="entry name" value="FtsQ_DivIB"/>
</dbReference>
<comment type="subcellular location">
    <subcellularLocation>
        <location evidence="1">Membrane</location>
    </subcellularLocation>
</comment>
<keyword evidence="6 9" id="KW-0472">Membrane</keyword>
<evidence type="ECO:0000256" key="2">
    <source>
        <dbReference type="ARBA" id="ARBA00022475"/>
    </source>
</evidence>
<dbReference type="PROSITE" id="PS51779">
    <property type="entry name" value="POTRA"/>
    <property type="match status" value="1"/>
</dbReference>
<evidence type="ECO:0000256" key="3">
    <source>
        <dbReference type="ARBA" id="ARBA00022618"/>
    </source>
</evidence>
<comment type="caution">
    <text evidence="11">The sequence shown here is derived from an EMBL/GenBank/DDBJ whole genome shotgun (WGS) entry which is preliminary data.</text>
</comment>
<dbReference type="InterPro" id="IPR005548">
    <property type="entry name" value="Cell_div_FtsQ/DivIB_C"/>
</dbReference>
<feature type="transmembrane region" description="Helical" evidence="9">
    <location>
        <begin position="55"/>
        <end position="74"/>
    </location>
</feature>
<feature type="domain" description="POTRA" evidence="10">
    <location>
        <begin position="79"/>
        <end position="147"/>
    </location>
</feature>
<keyword evidence="12" id="KW-1185">Reference proteome</keyword>
<evidence type="ECO:0000256" key="7">
    <source>
        <dbReference type="ARBA" id="ARBA00023306"/>
    </source>
</evidence>
<name>A0ABT4U1A4_9ACTN</name>
<accession>A0ABT4U1A4</accession>
<dbReference type="Gene3D" id="3.10.20.310">
    <property type="entry name" value="membrane protein fhac"/>
    <property type="match status" value="1"/>
</dbReference>
<evidence type="ECO:0000259" key="10">
    <source>
        <dbReference type="PROSITE" id="PS51779"/>
    </source>
</evidence>
<feature type="region of interest" description="Disordered" evidence="8">
    <location>
        <begin position="1"/>
        <end position="47"/>
    </location>
</feature>
<evidence type="ECO:0000313" key="11">
    <source>
        <dbReference type="EMBL" id="MDA2810737.1"/>
    </source>
</evidence>
<dbReference type="RefSeq" id="WP_270685033.1">
    <property type="nucleotide sequence ID" value="NZ_JAQFWQ010000018.1"/>
</dbReference>
<keyword evidence="4 9" id="KW-0812">Transmembrane</keyword>